<dbReference type="Proteomes" id="UP001549047">
    <property type="component" value="Unassembled WGS sequence"/>
</dbReference>
<dbReference type="PANTHER" id="PTHR28004">
    <property type="entry name" value="ZGC:162816-RELATED"/>
    <property type="match status" value="1"/>
</dbReference>
<name>A0ABV2J276_9HYPH</name>
<sequence>MMGDTVYFQRLADALQLAGRHRPTLVLDLDRLDGNLEIIRAGVAPGVALRVVDKSLPSIPLLAHVMERLGTRRIMSFDVMVACAVLKAFPDVDILFGKPMPTAALEALFSGMRPEAIADFAARTVLLADGAARVEQLAALAKSRGIRLRIALEVDVGMHRGGVETPSLVLEATAAALGSGMLTLEGIMGYEAHIPAIPGFAGGAEGEAKAVRARLAAFAEALPPDCRKIINSGGSKTVLTYADPGAATELSVGSAVVKPTDFDTGTLASLQPAIFIATPALKVVDAMLPGPAWMTSAFRALGLFRARGCFLYGGHWMARPIYPPGMRESKLWGHSSNQQFMSLPNTCELRDDDLVFFRPTQSEAVLSQFGEIQLFSQGRIVGGWPPIAIP</sequence>
<dbReference type="InterPro" id="IPR051466">
    <property type="entry name" value="D-amino_acid_metab_enzyme"/>
</dbReference>
<keyword evidence="3" id="KW-1185">Reference proteome</keyword>
<dbReference type="InterPro" id="IPR001608">
    <property type="entry name" value="Ala_racemase_N"/>
</dbReference>
<protein>
    <submittedName>
        <fullName evidence="2">D-serine deaminase-like pyridoxal phosphate-dependent protein</fullName>
    </submittedName>
</protein>
<dbReference type="Pfam" id="PF01168">
    <property type="entry name" value="Ala_racemase_N"/>
    <property type="match status" value="1"/>
</dbReference>
<dbReference type="EMBL" id="JBEPMB010000002">
    <property type="protein sequence ID" value="MET3613989.1"/>
    <property type="molecule type" value="Genomic_DNA"/>
</dbReference>
<comment type="caution">
    <text evidence="2">The sequence shown here is derived from an EMBL/GenBank/DDBJ whole genome shotgun (WGS) entry which is preliminary data.</text>
</comment>
<evidence type="ECO:0000259" key="1">
    <source>
        <dbReference type="Pfam" id="PF01168"/>
    </source>
</evidence>
<dbReference type="RefSeq" id="WP_354556479.1">
    <property type="nucleotide sequence ID" value="NZ_JBEPMB010000002.1"/>
</dbReference>
<dbReference type="PANTHER" id="PTHR28004:SF2">
    <property type="entry name" value="D-SERINE DEHYDRATASE"/>
    <property type="match status" value="1"/>
</dbReference>
<evidence type="ECO:0000313" key="3">
    <source>
        <dbReference type="Proteomes" id="UP001549047"/>
    </source>
</evidence>
<dbReference type="SUPFAM" id="SSF51419">
    <property type="entry name" value="PLP-binding barrel"/>
    <property type="match status" value="1"/>
</dbReference>
<gene>
    <name evidence="2" type="ORF">ABID16_002318</name>
</gene>
<proteinExistence type="predicted"/>
<organism evidence="2 3">
    <name type="scientific">Rhizobium aquaticum</name>
    <dbReference type="NCBI Taxonomy" id="1549636"/>
    <lineage>
        <taxon>Bacteria</taxon>
        <taxon>Pseudomonadati</taxon>
        <taxon>Pseudomonadota</taxon>
        <taxon>Alphaproteobacteria</taxon>
        <taxon>Hyphomicrobiales</taxon>
        <taxon>Rhizobiaceae</taxon>
        <taxon>Rhizobium/Agrobacterium group</taxon>
        <taxon>Rhizobium</taxon>
    </lineage>
</organism>
<evidence type="ECO:0000313" key="2">
    <source>
        <dbReference type="EMBL" id="MET3613989.1"/>
    </source>
</evidence>
<reference evidence="2 3" key="1">
    <citation type="submission" date="2024-06" db="EMBL/GenBank/DDBJ databases">
        <title>Genomic Encyclopedia of Type Strains, Phase IV (KMG-IV): sequencing the most valuable type-strain genomes for metagenomic binning, comparative biology and taxonomic classification.</title>
        <authorList>
            <person name="Goeker M."/>
        </authorList>
    </citation>
    <scope>NUCLEOTIDE SEQUENCE [LARGE SCALE GENOMIC DNA]</scope>
    <source>
        <strain evidence="2 3">DSM 29780</strain>
    </source>
</reference>
<dbReference type="Gene3D" id="3.20.20.10">
    <property type="entry name" value="Alanine racemase"/>
    <property type="match status" value="1"/>
</dbReference>
<dbReference type="InterPro" id="IPR029066">
    <property type="entry name" value="PLP-binding_barrel"/>
</dbReference>
<accession>A0ABV2J276</accession>
<feature type="domain" description="Alanine racemase N-terminal" evidence="1">
    <location>
        <begin position="28"/>
        <end position="256"/>
    </location>
</feature>